<keyword evidence="2" id="KW-1185">Reference proteome</keyword>
<accession>A0ABY6K8X6</accession>
<evidence type="ECO:0000313" key="1">
    <source>
        <dbReference type="EMBL" id="UYV65110.1"/>
    </source>
</evidence>
<dbReference type="Proteomes" id="UP001235939">
    <property type="component" value="Chromosome 03"/>
</dbReference>
<gene>
    <name evidence="1" type="ORF">LAZ67_3003149</name>
</gene>
<reference evidence="1 2" key="1">
    <citation type="submission" date="2022-01" db="EMBL/GenBank/DDBJ databases">
        <title>A chromosomal length assembly of Cordylochernes scorpioides.</title>
        <authorList>
            <person name="Zeh D."/>
            <person name="Zeh J."/>
        </authorList>
    </citation>
    <scope>NUCLEOTIDE SEQUENCE [LARGE SCALE GENOMIC DNA]</scope>
    <source>
        <strain evidence="1">IN4F17</strain>
        <tissue evidence="1">Whole Body</tissue>
    </source>
</reference>
<protein>
    <submittedName>
        <fullName evidence="1">Uncharacterized protein</fullName>
    </submittedName>
</protein>
<evidence type="ECO:0000313" key="2">
    <source>
        <dbReference type="Proteomes" id="UP001235939"/>
    </source>
</evidence>
<proteinExistence type="predicted"/>
<organism evidence="1 2">
    <name type="scientific">Cordylochernes scorpioides</name>
    <dbReference type="NCBI Taxonomy" id="51811"/>
    <lineage>
        <taxon>Eukaryota</taxon>
        <taxon>Metazoa</taxon>
        <taxon>Ecdysozoa</taxon>
        <taxon>Arthropoda</taxon>
        <taxon>Chelicerata</taxon>
        <taxon>Arachnida</taxon>
        <taxon>Pseudoscorpiones</taxon>
        <taxon>Cheliferoidea</taxon>
        <taxon>Chernetidae</taxon>
        <taxon>Cordylochernes</taxon>
    </lineage>
</organism>
<dbReference type="EMBL" id="CP092865">
    <property type="protein sequence ID" value="UYV65110.1"/>
    <property type="molecule type" value="Genomic_DNA"/>
</dbReference>
<sequence length="114" mass="13137">MALANTQEKELQQKSNPTLIILKEKNQFCKRRWLLRSQSLRECILLTLVSYEGGIYDEYLCMIYHLPIVYWQLAMELKIAKITGFSKTVGESPGEKMVTSGCPEIRTTNVEFST</sequence>
<name>A0ABY6K8X6_9ARAC</name>